<evidence type="ECO:0000256" key="2">
    <source>
        <dbReference type="SAM" id="Phobius"/>
    </source>
</evidence>
<feature type="transmembrane region" description="Helical" evidence="2">
    <location>
        <begin position="46"/>
        <end position="67"/>
    </location>
</feature>
<dbReference type="Pfam" id="PF13727">
    <property type="entry name" value="CoA_binding_3"/>
    <property type="match status" value="1"/>
</dbReference>
<evidence type="ECO:0000259" key="3">
    <source>
        <dbReference type="Pfam" id="PF02719"/>
    </source>
</evidence>
<keyword evidence="2" id="KW-0472">Membrane</keyword>
<accession>A0ABR6Z7J4</accession>
<feature type="transmembrane region" description="Helical" evidence="2">
    <location>
        <begin position="79"/>
        <end position="103"/>
    </location>
</feature>
<dbReference type="RefSeq" id="WP_186953448.1">
    <property type="nucleotide sequence ID" value="NZ_JACOFX010000003.1"/>
</dbReference>
<comment type="caution">
    <text evidence="4">The sequence shown here is derived from an EMBL/GenBank/DDBJ whole genome shotgun (WGS) entry which is preliminary data.</text>
</comment>
<dbReference type="InterPro" id="IPR051203">
    <property type="entry name" value="Polysaccharide_Synthase-Rel"/>
</dbReference>
<dbReference type="InterPro" id="IPR003869">
    <property type="entry name" value="Polysac_CapD-like"/>
</dbReference>
<organism evidence="4 5">
    <name type="scientific">Undibacterium umbellatum</name>
    <dbReference type="NCBI Taxonomy" id="2762300"/>
    <lineage>
        <taxon>Bacteria</taxon>
        <taxon>Pseudomonadati</taxon>
        <taxon>Pseudomonadota</taxon>
        <taxon>Betaproteobacteria</taxon>
        <taxon>Burkholderiales</taxon>
        <taxon>Oxalobacteraceae</taxon>
        <taxon>Undibacterium</taxon>
    </lineage>
</organism>
<dbReference type="CDD" id="cd05237">
    <property type="entry name" value="UDP_invert_4-6DH_SDR_e"/>
    <property type="match status" value="1"/>
</dbReference>
<keyword evidence="2" id="KW-0812">Transmembrane</keyword>
<gene>
    <name evidence="4" type="ORF">H8L47_09130</name>
</gene>
<name>A0ABR6Z7J4_9BURK</name>
<evidence type="ECO:0000313" key="4">
    <source>
        <dbReference type="EMBL" id="MBC3907729.1"/>
    </source>
</evidence>
<dbReference type="Gene3D" id="3.40.50.720">
    <property type="entry name" value="NAD(P)-binding Rossmann-like Domain"/>
    <property type="match status" value="2"/>
</dbReference>
<dbReference type="SUPFAM" id="SSF51735">
    <property type="entry name" value="NAD(P)-binding Rossmann-fold domains"/>
    <property type="match status" value="2"/>
</dbReference>
<dbReference type="PANTHER" id="PTHR43318">
    <property type="entry name" value="UDP-N-ACETYLGLUCOSAMINE 4,6-DEHYDRATASE"/>
    <property type="match status" value="1"/>
</dbReference>
<evidence type="ECO:0000313" key="5">
    <source>
        <dbReference type="Proteomes" id="UP000646911"/>
    </source>
</evidence>
<keyword evidence="5" id="KW-1185">Reference proteome</keyword>
<sequence>MQSLLNLPRLQKQVVAAVADAICLPLTFILAIWLRYETFNGSLFNHYLWLIVSVPLIAIPVFIRIGLYRAVIRFIDQKIISVVMIGVSLSVLFLAFVAVMLHITPLSRAVFGFFWAGSILYVGASRFLARAWLLQADMTENATRIAIYGAGKAGAQLATALRAGGEYVCVAFIDDSKSVQGSTIGGVKVFAPEQLKDLAERHDIREILLAMPSISKTRQKQVLDQLEPLKLKIKVTPSIQSLVNGELRLQDIREVEIEDLLGRDQVEPDARLLSICITGKRVMVTGAGGSIGSELCRQILRQRPTKLVLLEMSEYALYAIEQELTGLRQQLKLDVEILPFLGSILDSAKLDRIFTTCEVETLYHAAAYKHVPLVEHNPAEGIRNNVFGTLSVAQAAMAAKVKNFVLISTDKAVRPTNVMGATKRLAELILQACSRRQQHTRFCMVRFGNVLGSSGSVVPLFRKQIMAGGPITLTHPEITRYFMTIPEAAQLVLQAGAMGEGGDVFVLDMGEPVRIIDLARRMVHLSGLEVKSETTPDGTIEIQHVGLRPGEKLYEELLIGDNVEGTSHPLIMRAQENELPWDQLNTLLQELNTACIAFDYAQIRALLLQIVAEYEPQCGIEDLIWQAQQLGSDEQAKKASTGLLH</sequence>
<dbReference type="Pfam" id="PF02719">
    <property type="entry name" value="Polysacc_synt_2"/>
    <property type="match status" value="1"/>
</dbReference>
<dbReference type="InterPro" id="IPR036291">
    <property type="entry name" value="NAD(P)-bd_dom_sf"/>
</dbReference>
<comment type="similarity">
    <text evidence="1">Belongs to the polysaccharide synthase family.</text>
</comment>
<feature type="domain" description="Polysaccharide biosynthesis protein CapD-like" evidence="3">
    <location>
        <begin position="282"/>
        <end position="575"/>
    </location>
</feature>
<dbReference type="EMBL" id="JACOFX010000003">
    <property type="protein sequence ID" value="MBC3907729.1"/>
    <property type="molecule type" value="Genomic_DNA"/>
</dbReference>
<evidence type="ECO:0000256" key="1">
    <source>
        <dbReference type="ARBA" id="ARBA00007430"/>
    </source>
</evidence>
<dbReference type="PANTHER" id="PTHR43318:SF1">
    <property type="entry name" value="POLYSACCHARIDE BIOSYNTHESIS PROTEIN EPSC-RELATED"/>
    <property type="match status" value="1"/>
</dbReference>
<dbReference type="Proteomes" id="UP000646911">
    <property type="component" value="Unassembled WGS sequence"/>
</dbReference>
<proteinExistence type="inferred from homology"/>
<reference evidence="4 5" key="1">
    <citation type="submission" date="2020-08" db="EMBL/GenBank/DDBJ databases">
        <title>Novel species isolated from subtropical streams in China.</title>
        <authorList>
            <person name="Lu H."/>
        </authorList>
    </citation>
    <scope>NUCLEOTIDE SEQUENCE [LARGE SCALE GENOMIC DNA]</scope>
    <source>
        <strain evidence="4 5">NL8W</strain>
    </source>
</reference>
<protein>
    <submittedName>
        <fullName evidence="4">Polysaccharide biosynthesis protein</fullName>
    </submittedName>
</protein>
<keyword evidence="2" id="KW-1133">Transmembrane helix</keyword>
<feature type="transmembrane region" description="Helical" evidence="2">
    <location>
        <begin position="14"/>
        <end position="34"/>
    </location>
</feature>